<sequence>MKTKTRQPLHPLDAFLSVPGPQGAAQRNADRAFAPQTAPESLGDKITRAARLITESEAASREASTVRLRKLRLANEAGAMPKAGPGRVRKLADRA</sequence>
<evidence type="ECO:0000313" key="2">
    <source>
        <dbReference type="EMBL" id="KIQ71305.1"/>
    </source>
</evidence>
<dbReference type="Proteomes" id="UP000035100">
    <property type="component" value="Unassembled WGS sequence"/>
</dbReference>
<dbReference type="AlphaFoldDB" id="A0A0D0NSY7"/>
<dbReference type="EMBL" id="AONG01000002">
    <property type="protein sequence ID" value="KIQ71305.1"/>
    <property type="molecule type" value="Genomic_DNA"/>
</dbReference>
<proteinExistence type="predicted"/>
<reference evidence="2 3" key="1">
    <citation type="submission" date="2013-01" db="EMBL/GenBank/DDBJ databases">
        <authorList>
            <person name="Fiebig A."/>
            <person name="Goeker M."/>
            <person name="Klenk H.-P.P."/>
        </authorList>
    </citation>
    <scope>NUCLEOTIDE SEQUENCE [LARGE SCALE GENOMIC DNA]</scope>
    <source>
        <strain evidence="2 3">DSM 24838</strain>
    </source>
</reference>
<dbReference type="STRING" id="1123501.Wenmar_00074"/>
<gene>
    <name evidence="2" type="ORF">Wenmar_00074</name>
</gene>
<accession>A0A0D0NSY7</accession>
<dbReference type="RefSeq" id="WP_018301963.1">
    <property type="nucleotide sequence ID" value="NZ_KB902280.1"/>
</dbReference>
<feature type="region of interest" description="Disordered" evidence="1">
    <location>
        <begin position="76"/>
        <end position="95"/>
    </location>
</feature>
<protein>
    <submittedName>
        <fullName evidence="2">Uncharacterized protein</fullName>
    </submittedName>
</protein>
<evidence type="ECO:0000313" key="3">
    <source>
        <dbReference type="Proteomes" id="UP000035100"/>
    </source>
</evidence>
<comment type="caution">
    <text evidence="2">The sequence shown here is derived from an EMBL/GenBank/DDBJ whole genome shotgun (WGS) entry which is preliminary data.</text>
</comment>
<keyword evidence="3" id="KW-1185">Reference proteome</keyword>
<organism evidence="2 3">
    <name type="scientific">Wenxinia marina DSM 24838</name>
    <dbReference type="NCBI Taxonomy" id="1123501"/>
    <lineage>
        <taxon>Bacteria</taxon>
        <taxon>Pseudomonadati</taxon>
        <taxon>Pseudomonadota</taxon>
        <taxon>Alphaproteobacteria</taxon>
        <taxon>Rhodobacterales</taxon>
        <taxon>Roseobacteraceae</taxon>
        <taxon>Wenxinia</taxon>
    </lineage>
</organism>
<feature type="region of interest" description="Disordered" evidence="1">
    <location>
        <begin position="1"/>
        <end position="25"/>
    </location>
</feature>
<name>A0A0D0NSY7_9RHOB</name>
<evidence type="ECO:0000256" key="1">
    <source>
        <dbReference type="SAM" id="MobiDB-lite"/>
    </source>
</evidence>